<dbReference type="NCBIfam" id="TIGR00688">
    <property type="entry name" value="rarD"/>
    <property type="match status" value="1"/>
</dbReference>
<evidence type="ECO:0000256" key="2">
    <source>
        <dbReference type="ARBA" id="ARBA00007362"/>
    </source>
</evidence>
<dbReference type="PANTHER" id="PTHR22911:SF137">
    <property type="entry name" value="SOLUTE CARRIER FAMILY 35 MEMBER G2-RELATED"/>
    <property type="match status" value="1"/>
</dbReference>
<feature type="domain" description="EamA" evidence="9">
    <location>
        <begin position="29"/>
        <end position="161"/>
    </location>
</feature>
<feature type="transmembrane region" description="Helical" evidence="8">
    <location>
        <begin position="195"/>
        <end position="215"/>
    </location>
</feature>
<organism evidence="10 11">
    <name type="scientific">Faucicola atlantae</name>
    <dbReference type="NCBI Taxonomy" id="34059"/>
    <lineage>
        <taxon>Bacteria</taxon>
        <taxon>Pseudomonadati</taxon>
        <taxon>Pseudomonadota</taxon>
        <taxon>Gammaproteobacteria</taxon>
        <taxon>Moraxellales</taxon>
        <taxon>Moraxellaceae</taxon>
        <taxon>Faucicola</taxon>
    </lineage>
</organism>
<evidence type="ECO:0000256" key="5">
    <source>
        <dbReference type="ARBA" id="ARBA00022692"/>
    </source>
</evidence>
<dbReference type="PANTHER" id="PTHR22911">
    <property type="entry name" value="ACYL-MALONYL CONDENSING ENZYME-RELATED"/>
    <property type="match status" value="1"/>
</dbReference>
<protein>
    <submittedName>
        <fullName evidence="10">Chloramphenical resistance permease RarD</fullName>
    </submittedName>
</protein>
<name>A0A1B8QET6_9GAMM</name>
<dbReference type="AlphaFoldDB" id="A0A1B8QET6"/>
<comment type="similarity">
    <text evidence="2">Belongs to the EamA transporter family.</text>
</comment>
<comment type="caution">
    <text evidence="10">The sequence shown here is derived from an EMBL/GenBank/DDBJ whole genome shotgun (WGS) entry which is preliminary data.</text>
</comment>
<dbReference type="Pfam" id="PF00892">
    <property type="entry name" value="EamA"/>
    <property type="match status" value="2"/>
</dbReference>
<evidence type="ECO:0000256" key="4">
    <source>
        <dbReference type="ARBA" id="ARBA00022475"/>
    </source>
</evidence>
<evidence type="ECO:0000256" key="7">
    <source>
        <dbReference type="ARBA" id="ARBA00023136"/>
    </source>
</evidence>
<accession>A0A1B8QET6</accession>
<sequence length="312" mass="35143">MSASPTNDPTALPRQPTIATSSVVTTPHGVTTALGAYTLWGFFPLYFKQLADYDAVEIIGHRVIWSFVFVLLLLVVRRHWQWLGVVRREPKWLLYTLISGTIIATNWLTYVWAVNHNHMLEASLGYFISPLAGVLLALVVLQERLRPLQWLAIGLALVGVGVQLVLLGKLPWVTLLLAATFSVYGLMHRRTPLDALSAMFIETALLVPACVVWFWQADVASSHVAFWLSPSIWLLILAGPITLIPLLMYNKSTKMVAFSLLSFLNYLSPTIVFLLAVLVYHEAFDSSRLITFGCIWLGLIFFSYDLFKQRKH</sequence>
<feature type="transmembrane region" description="Helical" evidence="8">
    <location>
        <begin position="63"/>
        <end position="80"/>
    </location>
</feature>
<dbReference type="RefSeq" id="WP_067336860.1">
    <property type="nucleotide sequence ID" value="NZ_LZNA01000036.1"/>
</dbReference>
<keyword evidence="5 8" id="KW-0812">Transmembrane</keyword>
<dbReference type="EMBL" id="LZNA01000036">
    <property type="protein sequence ID" value="OBX80461.1"/>
    <property type="molecule type" value="Genomic_DNA"/>
</dbReference>
<feature type="transmembrane region" description="Helical" evidence="8">
    <location>
        <begin position="256"/>
        <end position="280"/>
    </location>
</feature>
<proteinExistence type="inferred from homology"/>
<dbReference type="SUPFAM" id="SSF103481">
    <property type="entry name" value="Multidrug resistance efflux transporter EmrE"/>
    <property type="match status" value="2"/>
</dbReference>
<feature type="transmembrane region" description="Helical" evidence="8">
    <location>
        <begin position="148"/>
        <end position="166"/>
    </location>
</feature>
<feature type="transmembrane region" description="Helical" evidence="8">
    <location>
        <begin position="124"/>
        <end position="141"/>
    </location>
</feature>
<dbReference type="InterPro" id="IPR000620">
    <property type="entry name" value="EamA_dom"/>
</dbReference>
<feature type="domain" description="EamA" evidence="9">
    <location>
        <begin position="174"/>
        <end position="303"/>
    </location>
</feature>
<evidence type="ECO:0000256" key="8">
    <source>
        <dbReference type="SAM" id="Phobius"/>
    </source>
</evidence>
<feature type="transmembrane region" description="Helical" evidence="8">
    <location>
        <begin position="92"/>
        <end position="112"/>
    </location>
</feature>
<keyword evidence="7 8" id="KW-0472">Membrane</keyword>
<feature type="transmembrane region" description="Helical" evidence="8">
    <location>
        <begin position="172"/>
        <end position="188"/>
    </location>
</feature>
<keyword evidence="11" id="KW-1185">Reference proteome</keyword>
<dbReference type="InterPro" id="IPR037185">
    <property type="entry name" value="EmrE-like"/>
</dbReference>
<dbReference type="InterPro" id="IPR004626">
    <property type="entry name" value="RarD"/>
</dbReference>
<evidence type="ECO:0000313" key="11">
    <source>
        <dbReference type="Proteomes" id="UP000092616"/>
    </source>
</evidence>
<gene>
    <name evidence="10" type="ORF">A9306_07555</name>
</gene>
<evidence type="ECO:0000313" key="10">
    <source>
        <dbReference type="EMBL" id="OBX80461.1"/>
    </source>
</evidence>
<evidence type="ECO:0000256" key="6">
    <source>
        <dbReference type="ARBA" id="ARBA00022989"/>
    </source>
</evidence>
<comment type="subcellular location">
    <subcellularLocation>
        <location evidence="1">Cell membrane</location>
        <topology evidence="1">Multi-pass membrane protein</topology>
    </subcellularLocation>
</comment>
<reference evidence="10 11" key="1">
    <citation type="submission" date="2016-06" db="EMBL/GenBank/DDBJ databases">
        <title>Draft genome of Moraxella atlantae CCUG 59586.</title>
        <authorList>
            <person name="Salva-Serra F."/>
            <person name="Engstrom-Jakobsson H."/>
            <person name="Thorell K."/>
            <person name="Gonzales-Siles L."/>
            <person name="Karlsson R."/>
            <person name="Boulund F."/>
            <person name="Engstrand L."/>
            <person name="Kristiansson E."/>
            <person name="Moore E."/>
        </authorList>
    </citation>
    <scope>NUCLEOTIDE SEQUENCE [LARGE SCALE GENOMIC DNA]</scope>
    <source>
        <strain evidence="10 11">CCUG 59586</strain>
    </source>
</reference>
<feature type="transmembrane region" description="Helical" evidence="8">
    <location>
        <begin position="286"/>
        <end position="307"/>
    </location>
</feature>
<keyword evidence="6 8" id="KW-1133">Transmembrane helix</keyword>
<evidence type="ECO:0000259" key="9">
    <source>
        <dbReference type="Pfam" id="PF00892"/>
    </source>
</evidence>
<dbReference type="Proteomes" id="UP000092616">
    <property type="component" value="Unassembled WGS sequence"/>
</dbReference>
<feature type="transmembrane region" description="Helical" evidence="8">
    <location>
        <begin position="227"/>
        <end position="249"/>
    </location>
</feature>
<keyword evidence="4" id="KW-1003">Cell membrane</keyword>
<evidence type="ECO:0000256" key="3">
    <source>
        <dbReference type="ARBA" id="ARBA00022448"/>
    </source>
</evidence>
<evidence type="ECO:0000256" key="1">
    <source>
        <dbReference type="ARBA" id="ARBA00004651"/>
    </source>
</evidence>
<dbReference type="GO" id="GO:0005886">
    <property type="term" value="C:plasma membrane"/>
    <property type="evidence" value="ECO:0007669"/>
    <property type="project" value="UniProtKB-SubCell"/>
</dbReference>
<keyword evidence="3" id="KW-0813">Transport</keyword>